<evidence type="ECO:0000313" key="4">
    <source>
        <dbReference type="Proteomes" id="UP000178313"/>
    </source>
</evidence>
<dbReference type="Pfam" id="PF10531">
    <property type="entry name" value="SLBB"/>
    <property type="match status" value="1"/>
</dbReference>
<reference evidence="3 4" key="1">
    <citation type="journal article" date="2016" name="Nat. Commun.">
        <title>Thousands of microbial genomes shed light on interconnected biogeochemical processes in an aquifer system.</title>
        <authorList>
            <person name="Anantharaman K."/>
            <person name="Brown C.T."/>
            <person name="Hug L.A."/>
            <person name="Sharon I."/>
            <person name="Castelle C.J."/>
            <person name="Probst A.J."/>
            <person name="Thomas B.C."/>
            <person name="Singh A."/>
            <person name="Wilkins M.J."/>
            <person name="Karaoz U."/>
            <person name="Brodie E.L."/>
            <person name="Williams K.H."/>
            <person name="Hubbard S.S."/>
            <person name="Banfield J.F."/>
        </authorList>
    </citation>
    <scope>NUCLEOTIDE SEQUENCE [LARGE SCALE GENOMIC DNA]</scope>
</reference>
<proteinExistence type="predicted"/>
<dbReference type="EMBL" id="MGGZ01000039">
    <property type="protein sequence ID" value="OGM56113.1"/>
    <property type="molecule type" value="Genomic_DNA"/>
</dbReference>
<dbReference type="GO" id="GO:0015628">
    <property type="term" value="P:protein secretion by the type II secretion system"/>
    <property type="evidence" value="ECO:0007669"/>
    <property type="project" value="TreeGrafter"/>
</dbReference>
<dbReference type="SUPFAM" id="SSF81585">
    <property type="entry name" value="PsbU/PolX domain-like"/>
    <property type="match status" value="1"/>
</dbReference>
<dbReference type="GO" id="GO:0015627">
    <property type="term" value="C:type II protein secretion system complex"/>
    <property type="evidence" value="ECO:0007669"/>
    <property type="project" value="TreeGrafter"/>
</dbReference>
<protein>
    <recommendedName>
        <fullName evidence="2">Soluble ligand binding domain-containing protein</fullName>
    </recommendedName>
</protein>
<dbReference type="STRING" id="1802513.A3E46_01495"/>
<evidence type="ECO:0000259" key="2">
    <source>
        <dbReference type="Pfam" id="PF10531"/>
    </source>
</evidence>
<evidence type="ECO:0000256" key="1">
    <source>
        <dbReference type="SAM" id="Phobius"/>
    </source>
</evidence>
<dbReference type="Gene3D" id="1.10.150.320">
    <property type="entry name" value="Photosystem II 12 kDa extrinsic protein"/>
    <property type="match status" value="1"/>
</dbReference>
<dbReference type="Pfam" id="PF12836">
    <property type="entry name" value="HHH_3"/>
    <property type="match status" value="1"/>
</dbReference>
<accession>A0A1F8AWH9</accession>
<dbReference type="Gene3D" id="3.10.560.10">
    <property type="entry name" value="Outer membrane lipoprotein wza domain like"/>
    <property type="match status" value="1"/>
</dbReference>
<organism evidence="3 4">
    <name type="scientific">Candidatus Woesebacteria bacterium RIFCSPHIGHO2_12_FULL_46_16</name>
    <dbReference type="NCBI Taxonomy" id="1802513"/>
    <lineage>
        <taxon>Bacteria</taxon>
        <taxon>Candidatus Woeseibacteriota</taxon>
    </lineage>
</organism>
<dbReference type="Proteomes" id="UP000178313">
    <property type="component" value="Unassembled WGS sequence"/>
</dbReference>
<dbReference type="InterPro" id="IPR019554">
    <property type="entry name" value="Soluble_ligand-bd"/>
</dbReference>
<keyword evidence="1" id="KW-0812">Transmembrane</keyword>
<dbReference type="PANTHER" id="PTHR21180:SF32">
    <property type="entry name" value="ENDONUCLEASE_EXONUCLEASE_PHOSPHATASE FAMILY DOMAIN-CONTAINING PROTEIN 1"/>
    <property type="match status" value="1"/>
</dbReference>
<evidence type="ECO:0000313" key="3">
    <source>
        <dbReference type="EMBL" id="OGM56113.1"/>
    </source>
</evidence>
<keyword evidence="1" id="KW-0472">Membrane</keyword>
<keyword evidence="1" id="KW-1133">Transmembrane helix</keyword>
<dbReference type="AlphaFoldDB" id="A0A1F8AWH9"/>
<dbReference type="PANTHER" id="PTHR21180">
    <property type="entry name" value="ENDONUCLEASE/EXONUCLEASE/PHOSPHATASE FAMILY DOMAIN-CONTAINING PROTEIN 1"/>
    <property type="match status" value="1"/>
</dbReference>
<feature type="domain" description="Soluble ligand binding" evidence="2">
    <location>
        <begin position="73"/>
        <end position="111"/>
    </location>
</feature>
<comment type="caution">
    <text evidence="3">The sequence shown here is derived from an EMBL/GenBank/DDBJ whole genome shotgun (WGS) entry which is preliminary data.</text>
</comment>
<gene>
    <name evidence="3" type="ORF">A3E46_01495</name>
</gene>
<feature type="transmembrane region" description="Helical" evidence="1">
    <location>
        <begin position="26"/>
        <end position="45"/>
    </location>
</feature>
<name>A0A1F8AWH9_9BACT</name>
<dbReference type="InterPro" id="IPR051675">
    <property type="entry name" value="Endo/Exo/Phosphatase_dom_1"/>
</dbReference>
<sequence>MLPEDPQGSLESLKEGWEGFLFRFKYQILIFFLGAIVVGLGVLFARNELNLGTSKIEVLESTTGAQETTPELIVEVAGGIEKPGVYKLEKGARIEDLLVAAGGLSPNADRDWVEKNLNRAAPLLDGQKIYILGVGEQSISLSANFSGGTLGVSDTRGSGTSSLVNINSASQRDLETLPGIGPVYAQNIIEHRPYSNIEELLTKAVLKQYVFDKIKDKVSVY</sequence>